<dbReference type="GO" id="GO:0046210">
    <property type="term" value="P:nitric oxide catabolic process"/>
    <property type="evidence" value="ECO:0007669"/>
    <property type="project" value="TreeGrafter"/>
</dbReference>
<feature type="domain" description="Globin" evidence="6">
    <location>
        <begin position="50"/>
        <end position="195"/>
    </location>
</feature>
<dbReference type="GO" id="GO:0071500">
    <property type="term" value="P:cellular response to nitrosative stress"/>
    <property type="evidence" value="ECO:0007669"/>
    <property type="project" value="TreeGrafter"/>
</dbReference>
<evidence type="ECO:0000256" key="2">
    <source>
        <dbReference type="ARBA" id="ARBA00022723"/>
    </source>
</evidence>
<dbReference type="AlphaFoldDB" id="A0A6V1NZG8"/>
<dbReference type="GO" id="GO:0008941">
    <property type="term" value="F:nitric oxide dioxygenase NAD(P)H activity"/>
    <property type="evidence" value="ECO:0007669"/>
    <property type="project" value="TreeGrafter"/>
</dbReference>
<proteinExistence type="inferred from homology"/>
<comment type="similarity">
    <text evidence="4">Belongs to the globin family.</text>
</comment>
<dbReference type="InterPro" id="IPR012292">
    <property type="entry name" value="Globin/Proto"/>
</dbReference>
<feature type="region of interest" description="Disordered" evidence="5">
    <location>
        <begin position="201"/>
        <end position="220"/>
    </location>
</feature>
<dbReference type="GO" id="GO:0020037">
    <property type="term" value="F:heme binding"/>
    <property type="evidence" value="ECO:0007669"/>
    <property type="project" value="InterPro"/>
</dbReference>
<accession>A0A6V1NZG8</accession>
<dbReference type="PROSITE" id="PS01033">
    <property type="entry name" value="GLOBIN"/>
    <property type="match status" value="1"/>
</dbReference>
<dbReference type="GO" id="GO:0046872">
    <property type="term" value="F:metal ion binding"/>
    <property type="evidence" value="ECO:0007669"/>
    <property type="project" value="UniProtKB-KW"/>
</dbReference>
<dbReference type="PANTHER" id="PTHR43396">
    <property type="entry name" value="FLAVOHEMOPROTEIN"/>
    <property type="match status" value="1"/>
</dbReference>
<keyword evidence="3" id="KW-0408">Iron</keyword>
<sequence>MGAIKSKIAGSKKTKNNQRKVLVEPDELVAHASGVDYDAYYPAYMKKNCVLTREQTDLINSHWHEIIASGEAARGAGKEQSNFHKVFYGRLFELHPGLQDLFKNDMDKQGNALISMLSEILFMLPASPNLVTELERLAIRHIAYGAVTEHYGVVGEVLLYTLERCSEESRWTDAVKDAWLTAYCVMLMVIIPTTLKELDKKAGKTQPGVGNPAEENKTAG</sequence>
<organism evidence="7">
    <name type="scientific">Heterosigma akashiwo</name>
    <name type="common">Chromophytic alga</name>
    <name type="synonym">Heterosigma carterae</name>
    <dbReference type="NCBI Taxonomy" id="2829"/>
    <lineage>
        <taxon>Eukaryota</taxon>
        <taxon>Sar</taxon>
        <taxon>Stramenopiles</taxon>
        <taxon>Ochrophyta</taxon>
        <taxon>Raphidophyceae</taxon>
        <taxon>Chattonellales</taxon>
        <taxon>Chattonellaceae</taxon>
        <taxon>Heterosigma</taxon>
    </lineage>
</organism>
<reference evidence="7" key="1">
    <citation type="submission" date="2021-01" db="EMBL/GenBank/DDBJ databases">
        <authorList>
            <person name="Corre E."/>
            <person name="Pelletier E."/>
            <person name="Niang G."/>
            <person name="Scheremetjew M."/>
            <person name="Finn R."/>
            <person name="Kale V."/>
            <person name="Holt S."/>
            <person name="Cochrane G."/>
            <person name="Meng A."/>
            <person name="Brown T."/>
            <person name="Cohen L."/>
        </authorList>
    </citation>
    <scope>NUCLEOTIDE SEQUENCE</scope>
    <source>
        <strain evidence="7">CCMP3107</strain>
    </source>
</reference>
<dbReference type="PANTHER" id="PTHR43396:SF3">
    <property type="entry name" value="FLAVOHEMOPROTEIN"/>
    <property type="match status" value="1"/>
</dbReference>
<gene>
    <name evidence="7" type="ORF">HAKA00212_LOCUS5484</name>
</gene>
<dbReference type="GO" id="GO:0019825">
    <property type="term" value="F:oxygen binding"/>
    <property type="evidence" value="ECO:0007669"/>
    <property type="project" value="InterPro"/>
</dbReference>
<evidence type="ECO:0000313" key="7">
    <source>
        <dbReference type="EMBL" id="CAE0626808.1"/>
    </source>
</evidence>
<evidence type="ECO:0000259" key="6">
    <source>
        <dbReference type="PROSITE" id="PS01033"/>
    </source>
</evidence>
<dbReference type="SUPFAM" id="SSF46458">
    <property type="entry name" value="Globin-like"/>
    <property type="match status" value="1"/>
</dbReference>
<dbReference type="GO" id="GO:0005344">
    <property type="term" value="F:oxygen carrier activity"/>
    <property type="evidence" value="ECO:0007669"/>
    <property type="project" value="UniProtKB-KW"/>
</dbReference>
<keyword evidence="4" id="KW-0813">Transport</keyword>
<dbReference type="Gene3D" id="1.10.490.10">
    <property type="entry name" value="Globins"/>
    <property type="match status" value="1"/>
</dbReference>
<dbReference type="EMBL" id="HBIU01012213">
    <property type="protein sequence ID" value="CAE0626808.1"/>
    <property type="molecule type" value="Transcribed_RNA"/>
</dbReference>
<name>A0A6V1NZG8_HETAK</name>
<dbReference type="InterPro" id="IPR009050">
    <property type="entry name" value="Globin-like_sf"/>
</dbReference>
<dbReference type="Pfam" id="PF00042">
    <property type="entry name" value="Globin"/>
    <property type="match status" value="1"/>
</dbReference>
<keyword evidence="2" id="KW-0479">Metal-binding</keyword>
<keyword evidence="1 4" id="KW-0349">Heme</keyword>
<evidence type="ECO:0000256" key="5">
    <source>
        <dbReference type="SAM" id="MobiDB-lite"/>
    </source>
</evidence>
<evidence type="ECO:0000256" key="3">
    <source>
        <dbReference type="ARBA" id="ARBA00023004"/>
    </source>
</evidence>
<protein>
    <recommendedName>
        <fullName evidence="6">Globin domain-containing protein</fullName>
    </recommendedName>
</protein>
<keyword evidence="4" id="KW-0561">Oxygen transport</keyword>
<evidence type="ECO:0000256" key="1">
    <source>
        <dbReference type="ARBA" id="ARBA00022617"/>
    </source>
</evidence>
<evidence type="ECO:0000256" key="4">
    <source>
        <dbReference type="RuleBase" id="RU000356"/>
    </source>
</evidence>
<dbReference type="InterPro" id="IPR000971">
    <property type="entry name" value="Globin"/>
</dbReference>
<dbReference type="GO" id="GO:0071949">
    <property type="term" value="F:FAD binding"/>
    <property type="evidence" value="ECO:0007669"/>
    <property type="project" value="TreeGrafter"/>
</dbReference>